<organism evidence="1 2">
    <name type="scientific">Anaerobutyricum hallii</name>
    <dbReference type="NCBI Taxonomy" id="39488"/>
    <lineage>
        <taxon>Bacteria</taxon>
        <taxon>Bacillati</taxon>
        <taxon>Bacillota</taxon>
        <taxon>Clostridia</taxon>
        <taxon>Lachnospirales</taxon>
        <taxon>Lachnospiraceae</taxon>
        <taxon>Anaerobutyricum</taxon>
    </lineage>
</organism>
<accession>A0A173XMC8</accession>
<dbReference type="SUPFAM" id="SSF52540">
    <property type="entry name" value="P-loop containing nucleoside triphosphate hydrolases"/>
    <property type="match status" value="1"/>
</dbReference>
<evidence type="ECO:0000313" key="2">
    <source>
        <dbReference type="Proteomes" id="UP000095679"/>
    </source>
</evidence>
<name>A0A173XMC8_9FIRM</name>
<proteinExistence type="predicted"/>
<sequence>MVIDKELLALSDVANICGTSNSNVSNWRKRDNSFPVPFAETSAGPIWKSEDIVEYLHQKKKYDAISTGNLKTKTISIIGRARSGKSFLGSRFVMDKVGFVKLFCGNSNDKTVCPIHIKISESILLESFSFHTNFNSIYSDSDSETIALLREKIKNLMKGSYSQEDIYQMNEIEEVIRKIREIENDYQNRKKVSIYIDTYQKPSLFCKELLRECGLGSIQIIDTPGVSGNVEPERIVKSDMYIFLVKPDNSDEAQTLKKIVMQIKADVATSKVAFLYKKEGLFFTKEKYEEAQNTVKNDMIAFSDLFSDLKGSIIATELDVLNPSSHCILFPTMGEEVSPPEELFLQAMREKLIEAFLPEDTDKEDKEFQNIILEKEDSAKKLVIDIMNNITPHDLKDGTNNYGLEDIIAENHNRVMTKDHYRLHSDLDAAYDREIKLLDEYFSKFKPDDYKDEWQQKIIKYIYKRLTQSVRQDRGLGVGTHPWEEHPARTMLVEESILADKILVGINPEEKWMMNEPYKKAFKDNNITSSTWNYVGCVNDIDAIIKLEIIKNHLSQIEVYTRQDLVLCRYIGGLRQIAQYKILKLMGKEDTVAMDILREMPFCNSSESSAQDS</sequence>
<evidence type="ECO:0000313" key="1">
    <source>
        <dbReference type="EMBL" id="CUN51997.1"/>
    </source>
</evidence>
<dbReference type="InterPro" id="IPR027417">
    <property type="entry name" value="P-loop_NTPase"/>
</dbReference>
<dbReference type="EMBL" id="CYZL01000001">
    <property type="protein sequence ID" value="CUN51997.1"/>
    <property type="molecule type" value="Genomic_DNA"/>
</dbReference>
<dbReference type="AlphaFoldDB" id="A0A173XMC8"/>
<dbReference type="Proteomes" id="UP000095679">
    <property type="component" value="Unassembled WGS sequence"/>
</dbReference>
<gene>
    <name evidence="1" type="ORF">ERS852450_00149</name>
</gene>
<protein>
    <submittedName>
        <fullName evidence="1">Uncharacterized protein</fullName>
    </submittedName>
</protein>
<dbReference type="RefSeq" id="WP_055297833.1">
    <property type="nucleotide sequence ID" value="NZ_BLYK01000002.1"/>
</dbReference>
<reference evidence="1 2" key="1">
    <citation type="submission" date="2015-09" db="EMBL/GenBank/DDBJ databases">
        <authorList>
            <consortium name="Pathogen Informatics"/>
        </authorList>
    </citation>
    <scope>NUCLEOTIDE SEQUENCE [LARGE SCALE GENOMIC DNA]</scope>
    <source>
        <strain evidence="1 2">2789STDY5834835</strain>
    </source>
</reference>